<evidence type="ECO:0000313" key="8">
    <source>
        <dbReference type="EMBL" id="VGO19773.1"/>
    </source>
</evidence>
<dbReference type="SMART" id="SM00028">
    <property type="entry name" value="TPR"/>
    <property type="match status" value="9"/>
</dbReference>
<accession>A0A6C2UIR9</accession>
<dbReference type="InterPro" id="IPR019734">
    <property type="entry name" value="TPR_rpt"/>
</dbReference>
<dbReference type="AlphaFoldDB" id="A0A6C2UIR9"/>
<dbReference type="EMBL" id="CAAHFH010000001">
    <property type="protein sequence ID" value="VGO19773.1"/>
    <property type="molecule type" value="Genomic_DNA"/>
</dbReference>
<reference evidence="8 9" key="1">
    <citation type="submission" date="2019-04" db="EMBL/GenBank/DDBJ databases">
        <authorList>
            <person name="Van Vliet M D."/>
        </authorList>
    </citation>
    <scope>NUCLEOTIDE SEQUENCE [LARGE SCALE GENOMIC DNA]</scope>
    <source>
        <strain evidence="8 9">F21</strain>
    </source>
</reference>
<keyword evidence="8" id="KW-0808">Transferase</keyword>
<evidence type="ECO:0000313" key="9">
    <source>
        <dbReference type="Proteomes" id="UP000346198"/>
    </source>
</evidence>
<dbReference type="InterPro" id="IPR000719">
    <property type="entry name" value="Prot_kinase_dom"/>
</dbReference>
<dbReference type="InterPro" id="IPR011009">
    <property type="entry name" value="Kinase-like_dom_sf"/>
</dbReference>
<feature type="domain" description="Protein kinase" evidence="7">
    <location>
        <begin position="82"/>
        <end position="377"/>
    </location>
</feature>
<evidence type="ECO:0000256" key="2">
    <source>
        <dbReference type="ARBA" id="ARBA00022840"/>
    </source>
</evidence>
<keyword evidence="9" id="KW-1185">Reference proteome</keyword>
<dbReference type="PANTHER" id="PTHR46082:SF6">
    <property type="entry name" value="AAA+ ATPASE DOMAIN-CONTAINING PROTEIN-RELATED"/>
    <property type="match status" value="1"/>
</dbReference>
<protein>
    <submittedName>
        <fullName evidence="8">Serine/threonine-protein kinase PknB</fullName>
    </submittedName>
</protein>
<dbReference type="PROSITE" id="PS00108">
    <property type="entry name" value="PROTEIN_KINASE_ST"/>
    <property type="match status" value="1"/>
</dbReference>
<keyword evidence="6" id="KW-0472">Membrane</keyword>
<keyword evidence="8" id="KW-0418">Kinase</keyword>
<evidence type="ECO:0000256" key="4">
    <source>
        <dbReference type="PROSITE-ProRule" id="PRU10141"/>
    </source>
</evidence>
<evidence type="ECO:0000256" key="6">
    <source>
        <dbReference type="SAM" id="Phobius"/>
    </source>
</evidence>
<feature type="transmembrane region" description="Helical" evidence="6">
    <location>
        <begin position="402"/>
        <end position="426"/>
    </location>
</feature>
<keyword evidence="3" id="KW-0802">TPR repeat</keyword>
<dbReference type="Proteomes" id="UP000346198">
    <property type="component" value="Unassembled WGS sequence"/>
</dbReference>
<dbReference type="PROSITE" id="PS50005">
    <property type="entry name" value="TPR"/>
    <property type="match status" value="1"/>
</dbReference>
<dbReference type="InterPro" id="IPR053137">
    <property type="entry name" value="NLR-like"/>
</dbReference>
<evidence type="ECO:0000256" key="1">
    <source>
        <dbReference type="ARBA" id="ARBA00022741"/>
    </source>
</evidence>
<dbReference type="SUPFAM" id="SSF48452">
    <property type="entry name" value="TPR-like"/>
    <property type="match status" value="4"/>
</dbReference>
<evidence type="ECO:0000259" key="7">
    <source>
        <dbReference type="PROSITE" id="PS50011"/>
    </source>
</evidence>
<dbReference type="CDD" id="cd14014">
    <property type="entry name" value="STKc_PknB_like"/>
    <property type="match status" value="1"/>
</dbReference>
<dbReference type="SMART" id="SM00220">
    <property type="entry name" value="S_TKc"/>
    <property type="match status" value="1"/>
</dbReference>
<name>A0A6C2UIR9_9BACT</name>
<dbReference type="PROSITE" id="PS00107">
    <property type="entry name" value="PROTEIN_KINASE_ATP"/>
    <property type="match status" value="1"/>
</dbReference>
<dbReference type="Pfam" id="PF13424">
    <property type="entry name" value="TPR_12"/>
    <property type="match status" value="4"/>
</dbReference>
<dbReference type="PROSITE" id="PS50011">
    <property type="entry name" value="PROTEIN_KINASE_DOM"/>
    <property type="match status" value="1"/>
</dbReference>
<organism evidence="8 9">
    <name type="scientific">Pontiella sulfatireligans</name>
    <dbReference type="NCBI Taxonomy" id="2750658"/>
    <lineage>
        <taxon>Bacteria</taxon>
        <taxon>Pseudomonadati</taxon>
        <taxon>Kiritimatiellota</taxon>
        <taxon>Kiritimatiellia</taxon>
        <taxon>Kiritimatiellales</taxon>
        <taxon>Pontiellaceae</taxon>
        <taxon>Pontiella</taxon>
    </lineage>
</organism>
<dbReference type="SUPFAM" id="SSF56112">
    <property type="entry name" value="Protein kinase-like (PK-like)"/>
    <property type="match status" value="1"/>
</dbReference>
<evidence type="ECO:0000256" key="5">
    <source>
        <dbReference type="SAM" id="MobiDB-lite"/>
    </source>
</evidence>
<dbReference type="GO" id="GO:0005524">
    <property type="term" value="F:ATP binding"/>
    <property type="evidence" value="ECO:0007669"/>
    <property type="project" value="UniProtKB-UniRule"/>
</dbReference>
<gene>
    <name evidence="8" type="primary">pknB_2</name>
    <name evidence="8" type="ORF">SCARR_01832</name>
</gene>
<dbReference type="InterPro" id="IPR008271">
    <property type="entry name" value="Ser/Thr_kinase_AS"/>
</dbReference>
<dbReference type="Gene3D" id="1.25.40.10">
    <property type="entry name" value="Tetratricopeptide repeat domain"/>
    <property type="match status" value="3"/>
</dbReference>
<dbReference type="Pfam" id="PF00069">
    <property type="entry name" value="Pkinase"/>
    <property type="match status" value="1"/>
</dbReference>
<keyword evidence="1 4" id="KW-0547">Nucleotide-binding</keyword>
<dbReference type="Pfam" id="PF13374">
    <property type="entry name" value="TPR_10"/>
    <property type="match status" value="2"/>
</dbReference>
<dbReference type="InterPro" id="IPR017441">
    <property type="entry name" value="Protein_kinase_ATP_BS"/>
</dbReference>
<feature type="binding site" evidence="4">
    <location>
        <position position="112"/>
    </location>
    <ligand>
        <name>ATP</name>
        <dbReference type="ChEBI" id="CHEBI:30616"/>
    </ligand>
</feature>
<feature type="compositionally biased region" description="Polar residues" evidence="5">
    <location>
        <begin position="439"/>
        <end position="453"/>
    </location>
</feature>
<dbReference type="RefSeq" id="WP_136061203.1">
    <property type="nucleotide sequence ID" value="NZ_CAAHFH010000001.1"/>
</dbReference>
<proteinExistence type="predicted"/>
<evidence type="ECO:0000256" key="3">
    <source>
        <dbReference type="PROSITE-ProRule" id="PRU00339"/>
    </source>
</evidence>
<keyword evidence="6" id="KW-0812">Transmembrane</keyword>
<dbReference type="Gene3D" id="1.10.510.10">
    <property type="entry name" value="Transferase(Phosphotransferase) domain 1"/>
    <property type="match status" value="1"/>
</dbReference>
<dbReference type="PANTHER" id="PTHR46082">
    <property type="entry name" value="ATP/GTP-BINDING PROTEIN-RELATED"/>
    <property type="match status" value="1"/>
</dbReference>
<dbReference type="InterPro" id="IPR011990">
    <property type="entry name" value="TPR-like_helical_dom_sf"/>
</dbReference>
<feature type="compositionally biased region" description="Polar residues" evidence="5">
    <location>
        <begin position="466"/>
        <end position="481"/>
    </location>
</feature>
<feature type="region of interest" description="Disordered" evidence="5">
    <location>
        <begin position="439"/>
        <end position="490"/>
    </location>
</feature>
<keyword evidence="6" id="KW-1133">Transmembrane helix</keyword>
<dbReference type="Pfam" id="PF13181">
    <property type="entry name" value="TPR_8"/>
    <property type="match status" value="1"/>
</dbReference>
<dbReference type="GO" id="GO:0004672">
    <property type="term" value="F:protein kinase activity"/>
    <property type="evidence" value="ECO:0007669"/>
    <property type="project" value="InterPro"/>
</dbReference>
<sequence length="1019" mass="115568">MDPNKQSIDRMREIFTEARSISTGNAREEFLNEACGEDGSLREEVESLLKAYITTEGFLSRDAVGETLVDCPDLVGITIGHYHLEELLGEGGFGEVYRAQQTAPLRREVALKIVKLGMDTKEVLGRFEVERQALARMDHPNIAQVYDAGVAETGRPYFVMELVRGVPFLEYCDRHRLPLSERIQLFRQVCDGVQHAHQKGILHRDLKPSNILVCEENGKPLPKVIDFGVAKSLEGRLTDQTLVTMKERVMGTPMYMSPEQLGHDIADIDTRTDIYSLGIILYELVAGTTPLQSELPNGISEIRRLLETIDLPRPSKLFHAMGAQASAIAHGRKLRPQTLYNLLRGDLDWVVMKAIEKERDRRYGDVGALSHDLERYLNHEPVSAGPPSMAYRTKKFIRRHRVGLVASACVSITLIAGAWISTLALMRAVREAERASLQESRAMSASERAQQQELLAGQASDRARRQTSLAEASQQNATLQSERAMHEEERATLEADRAQRKQALAEAAFGFLTDELLLRADPAEEPDRDIKLRTVVDQAAERLEHHLSGQPLEKARIHQMLGSLYLRLAEYDKARKHADESVRLILDTLDPDDPKTLACLHDQAEVMFRQSEYKEAEAQFRRVLENRRRVLGSDHPDTLLTLRSLTVNLYAQGRHEEAEEKFRTILEMQRQVLGPEDPETLQTLNNLALVLSGRGVYAKAEEIHRTVLESQQRILGAEHPATLKTQRGLTQALRGQGKDAEAEAVQRTMLEVQQRVLGPDHPDTLDSMHNLARALCAQGKRNEAEPLFRKLVEIRQQQTGAEHPQTLEHMRELACVLGRQGQYGETEEINRTVHSAWKKIRGTEHPETLDAQHALAHVLFEQEKYEEAEKLARSELNIRKQMLEFDHPDTLEAMELLASILRDRGRYKLGEQYYRRLISLRAKTAGAEHPKTLEAQHQLALTLHNQTAYPQAEQLLRQILETQRRVFGESDPQTLKTMGALASVLRAQNRYAEAEQFDRQILELHGQKVEPRMNTDEHE</sequence>
<feature type="repeat" description="TPR" evidence="3">
    <location>
        <begin position="555"/>
        <end position="588"/>
    </location>
</feature>
<keyword evidence="2 4" id="KW-0067">ATP-binding</keyword>